<feature type="repeat" description="Solcar" evidence="6">
    <location>
        <begin position="122"/>
        <end position="206"/>
    </location>
</feature>
<keyword evidence="11" id="KW-1185">Reference proteome</keyword>
<evidence type="ECO:0000256" key="4">
    <source>
        <dbReference type="ARBA" id="ARBA00022737"/>
    </source>
</evidence>
<feature type="transmembrane region" description="Helical" evidence="9">
    <location>
        <begin position="351"/>
        <end position="372"/>
    </location>
</feature>
<dbReference type="PRINTS" id="PR00926">
    <property type="entry name" value="MITOCARRIER"/>
</dbReference>
<dbReference type="InterPro" id="IPR018108">
    <property type="entry name" value="MCP_transmembrane"/>
</dbReference>
<evidence type="ECO:0000256" key="8">
    <source>
        <dbReference type="SAM" id="MobiDB-lite"/>
    </source>
</evidence>
<dbReference type="GO" id="GO:0015711">
    <property type="term" value="P:organic anion transport"/>
    <property type="evidence" value="ECO:0007669"/>
    <property type="project" value="UniProtKB-ARBA"/>
</dbReference>
<evidence type="ECO:0000256" key="7">
    <source>
        <dbReference type="RuleBase" id="RU000488"/>
    </source>
</evidence>
<feature type="region of interest" description="Disordered" evidence="8">
    <location>
        <begin position="444"/>
        <end position="465"/>
    </location>
</feature>
<keyword evidence="2 7" id="KW-0813">Transport</keyword>
<dbReference type="SUPFAM" id="SSF103506">
    <property type="entry name" value="Mitochondrial carrier"/>
    <property type="match status" value="2"/>
</dbReference>
<dbReference type="AlphaFoldDB" id="A0AAQ3TQ44"/>
<dbReference type="InterPro" id="IPR002067">
    <property type="entry name" value="MCP"/>
</dbReference>
<dbReference type="PANTHER" id="PTHR24089">
    <property type="entry name" value="SOLUTE CARRIER FAMILY 25"/>
    <property type="match status" value="1"/>
</dbReference>
<evidence type="ECO:0000256" key="5">
    <source>
        <dbReference type="ARBA" id="ARBA00023136"/>
    </source>
</evidence>
<dbReference type="Pfam" id="PF00153">
    <property type="entry name" value="Mito_carr"/>
    <property type="match status" value="3"/>
</dbReference>
<proteinExistence type="inferred from homology"/>
<evidence type="ECO:0000256" key="9">
    <source>
        <dbReference type="SAM" id="Phobius"/>
    </source>
</evidence>
<evidence type="ECO:0000313" key="11">
    <source>
        <dbReference type="Proteomes" id="UP001341281"/>
    </source>
</evidence>
<evidence type="ECO:0000256" key="3">
    <source>
        <dbReference type="ARBA" id="ARBA00022692"/>
    </source>
</evidence>
<evidence type="ECO:0000256" key="6">
    <source>
        <dbReference type="PROSITE-ProRule" id="PRU00282"/>
    </source>
</evidence>
<keyword evidence="3 6" id="KW-0812">Transmembrane</keyword>
<dbReference type="Proteomes" id="UP001341281">
    <property type="component" value="Chromosome 05"/>
</dbReference>
<feature type="compositionally biased region" description="Acidic residues" evidence="8">
    <location>
        <begin position="444"/>
        <end position="458"/>
    </location>
</feature>
<protein>
    <submittedName>
        <fullName evidence="10">Uncharacterized protein</fullName>
    </submittedName>
</protein>
<dbReference type="EMBL" id="CP144749">
    <property type="protein sequence ID" value="WVZ77433.1"/>
    <property type="molecule type" value="Genomic_DNA"/>
</dbReference>
<comment type="subcellular location">
    <subcellularLocation>
        <location evidence="1">Membrane</location>
        <topology evidence="1">Multi-pass membrane protein</topology>
    </subcellularLocation>
</comment>
<dbReference type="GO" id="GO:0015748">
    <property type="term" value="P:organophosphate ester transport"/>
    <property type="evidence" value="ECO:0007669"/>
    <property type="project" value="UniProtKB-ARBA"/>
</dbReference>
<keyword evidence="9" id="KW-1133">Transmembrane helix</keyword>
<dbReference type="Gene3D" id="1.50.40.10">
    <property type="entry name" value="Mitochondrial carrier domain"/>
    <property type="match status" value="1"/>
</dbReference>
<dbReference type="InterPro" id="IPR023395">
    <property type="entry name" value="MCP_dom_sf"/>
</dbReference>
<feature type="repeat" description="Solcar" evidence="6">
    <location>
        <begin position="253"/>
        <end position="338"/>
    </location>
</feature>
<feature type="transmembrane region" description="Helical" evidence="9">
    <location>
        <begin position="310"/>
        <end position="331"/>
    </location>
</feature>
<evidence type="ECO:0000313" key="10">
    <source>
        <dbReference type="EMBL" id="WVZ77433.1"/>
    </source>
</evidence>
<feature type="repeat" description="Solcar" evidence="6">
    <location>
        <begin position="351"/>
        <end position="439"/>
    </location>
</feature>
<organism evidence="10 11">
    <name type="scientific">Paspalum notatum var. saurae</name>
    <dbReference type="NCBI Taxonomy" id="547442"/>
    <lineage>
        <taxon>Eukaryota</taxon>
        <taxon>Viridiplantae</taxon>
        <taxon>Streptophyta</taxon>
        <taxon>Embryophyta</taxon>
        <taxon>Tracheophyta</taxon>
        <taxon>Spermatophyta</taxon>
        <taxon>Magnoliopsida</taxon>
        <taxon>Liliopsida</taxon>
        <taxon>Poales</taxon>
        <taxon>Poaceae</taxon>
        <taxon>PACMAD clade</taxon>
        <taxon>Panicoideae</taxon>
        <taxon>Andropogonodae</taxon>
        <taxon>Paspaleae</taxon>
        <taxon>Paspalinae</taxon>
        <taxon>Paspalum</taxon>
    </lineage>
</organism>
<dbReference type="GO" id="GO:0055085">
    <property type="term" value="P:transmembrane transport"/>
    <property type="evidence" value="ECO:0007669"/>
    <property type="project" value="InterPro"/>
</dbReference>
<name>A0AAQ3TQ44_PASNO</name>
<gene>
    <name evidence="10" type="ORF">U9M48_025298</name>
</gene>
<sequence>MAVTTMVTKSKESWSLHLPELGLPSWKPQGGRRTTGLEFPRRAMFASVGLSVCPGVAAGAGRDPREPADAKPRPADNCDVARQLGAAVPGDAAEEEAATKKKAAGGRKQLGGLRRARVKIANPHLRRLVSGAIAGAVSRTFVAPLETIRTHLMVGNVGATSMVGVFQWIMRNEGWTGLFRGNAVNVLRVAPSKAIEIESMSMASVPSSSARISGSYVCTTTKLPPIFSLFAQHFTYDTAKKFLTPKADEPPKVPVPTPLVAGALAGVASTLCTYPMELIKTRVTIEVKDVYDNVAHAFIKILREEGPSELYRGLAPSLIGVVPYAACNFYAYETLKRLYRRATGRRPGADVGAVATLLIGSAAGAIASTATFPLEVARKQMQVGAVGGREVYRHVLHAIYCILKKEGAAGLYRGLGPSCIKLMPAAGISFMCYEACKKILVDKEDEEEGDGEAGDDDGDKDKKAA</sequence>
<evidence type="ECO:0000256" key="2">
    <source>
        <dbReference type="ARBA" id="ARBA00022448"/>
    </source>
</evidence>
<comment type="similarity">
    <text evidence="7">Belongs to the mitochondrial carrier (TC 2.A.29) family.</text>
</comment>
<dbReference type="GO" id="GO:0016020">
    <property type="term" value="C:membrane"/>
    <property type="evidence" value="ECO:0007669"/>
    <property type="project" value="UniProtKB-SubCell"/>
</dbReference>
<keyword evidence="5 6" id="KW-0472">Membrane</keyword>
<reference evidence="10 11" key="1">
    <citation type="submission" date="2024-02" db="EMBL/GenBank/DDBJ databases">
        <title>High-quality chromosome-scale genome assembly of Pensacola bahiagrass (Paspalum notatum Flugge var. saurae).</title>
        <authorList>
            <person name="Vega J.M."/>
            <person name="Podio M."/>
            <person name="Orjuela J."/>
            <person name="Siena L.A."/>
            <person name="Pessino S.C."/>
            <person name="Combes M.C."/>
            <person name="Mariac C."/>
            <person name="Albertini E."/>
            <person name="Pupilli F."/>
            <person name="Ortiz J.P.A."/>
            <person name="Leblanc O."/>
        </authorList>
    </citation>
    <scope>NUCLEOTIDE SEQUENCE [LARGE SCALE GENOMIC DNA]</scope>
    <source>
        <strain evidence="10">R1</strain>
        <tissue evidence="10">Leaf</tissue>
    </source>
</reference>
<evidence type="ECO:0000256" key="1">
    <source>
        <dbReference type="ARBA" id="ARBA00004141"/>
    </source>
</evidence>
<dbReference type="PROSITE" id="PS50920">
    <property type="entry name" value="SOLCAR"/>
    <property type="match status" value="3"/>
</dbReference>
<keyword evidence="4" id="KW-0677">Repeat</keyword>
<accession>A0AAQ3TQ44</accession>